<dbReference type="EMBL" id="MFGO01000009">
    <property type="protein sequence ID" value="OGF41429.1"/>
    <property type="molecule type" value="Genomic_DNA"/>
</dbReference>
<dbReference type="AlphaFoldDB" id="A0A1F5TRE9"/>
<evidence type="ECO:0000256" key="2">
    <source>
        <dbReference type="SAM" id="Phobius"/>
    </source>
</evidence>
<keyword evidence="2" id="KW-0812">Transmembrane</keyword>
<feature type="region of interest" description="Disordered" evidence="1">
    <location>
        <begin position="232"/>
        <end position="253"/>
    </location>
</feature>
<feature type="transmembrane region" description="Helical" evidence="2">
    <location>
        <begin position="6"/>
        <end position="26"/>
    </location>
</feature>
<evidence type="ECO:0000313" key="3">
    <source>
        <dbReference type="EMBL" id="OGF41429.1"/>
    </source>
</evidence>
<comment type="caution">
    <text evidence="3">The sequence shown here is derived from an EMBL/GenBank/DDBJ whole genome shotgun (WGS) entry which is preliminary data.</text>
</comment>
<keyword evidence="2" id="KW-1133">Transmembrane helix</keyword>
<accession>A0A1F5TRE9</accession>
<proteinExistence type="predicted"/>
<gene>
    <name evidence="3" type="ORF">A2531_00080</name>
</gene>
<reference evidence="3 4" key="1">
    <citation type="journal article" date="2016" name="Nat. Commun.">
        <title>Thousands of microbial genomes shed light on interconnected biogeochemical processes in an aquifer system.</title>
        <authorList>
            <person name="Anantharaman K."/>
            <person name="Brown C.T."/>
            <person name="Hug L.A."/>
            <person name="Sharon I."/>
            <person name="Castelle C.J."/>
            <person name="Probst A.J."/>
            <person name="Thomas B.C."/>
            <person name="Singh A."/>
            <person name="Wilkins M.J."/>
            <person name="Karaoz U."/>
            <person name="Brodie E.L."/>
            <person name="Williams K.H."/>
            <person name="Hubbard S.S."/>
            <person name="Banfield J.F."/>
        </authorList>
    </citation>
    <scope>NUCLEOTIDE SEQUENCE [LARGE SCALE GENOMIC DNA]</scope>
</reference>
<dbReference type="Proteomes" id="UP000177579">
    <property type="component" value="Unassembled WGS sequence"/>
</dbReference>
<protein>
    <submittedName>
        <fullName evidence="3">Uncharacterized protein</fullName>
    </submittedName>
</protein>
<evidence type="ECO:0000256" key="1">
    <source>
        <dbReference type="SAM" id="MobiDB-lite"/>
    </source>
</evidence>
<evidence type="ECO:0000313" key="4">
    <source>
        <dbReference type="Proteomes" id="UP000177579"/>
    </source>
</evidence>
<sequence>MVNIIFPLTLIIFCAIFSFLALLFFCKKIHDIFGEEEPPPPPPINYSGRLLDPLDNSNLLYPSEMEIIDYDSRKRFQMQINQNNKQIIKKDGANNLWRFEKWNKRLKSEALYMMNFGNGLKLYNIKDIEENFSFFFSTSLTIPNEYDEALSRLASGPKEELKLINNAENIKIDDPEIERLKKELENIAGKNIVDLEVIKKIIQDNSKLHPQEDTEINPEDMEMIKRAIAKGIKNLEAKKHQTDDKNKPKDEKK</sequence>
<organism evidence="3 4">
    <name type="scientific">Candidatus Falkowbacteria bacterium RIFOXYD2_FULL_34_120</name>
    <dbReference type="NCBI Taxonomy" id="1798007"/>
    <lineage>
        <taxon>Bacteria</taxon>
        <taxon>Candidatus Falkowiibacteriota</taxon>
    </lineage>
</organism>
<feature type="compositionally biased region" description="Basic and acidic residues" evidence="1">
    <location>
        <begin position="233"/>
        <end position="253"/>
    </location>
</feature>
<keyword evidence="2" id="KW-0472">Membrane</keyword>
<name>A0A1F5TRE9_9BACT</name>